<reference evidence="1" key="1">
    <citation type="submission" date="2018-11" db="EMBL/GenBank/DDBJ databases">
        <authorList>
            <person name="Alioto T."/>
            <person name="Alioto T."/>
        </authorList>
    </citation>
    <scope>NUCLEOTIDE SEQUENCE</scope>
</reference>
<dbReference type="AlphaFoldDB" id="A0A8B6EQV7"/>
<dbReference type="Proteomes" id="UP000596742">
    <property type="component" value="Unassembled WGS sequence"/>
</dbReference>
<dbReference type="EMBL" id="UYJE01005583">
    <property type="protein sequence ID" value="VDI38424.1"/>
    <property type="molecule type" value="Genomic_DNA"/>
</dbReference>
<protein>
    <submittedName>
        <fullName evidence="1">Uncharacterized protein</fullName>
    </submittedName>
</protein>
<dbReference type="SUPFAM" id="SSF63829">
    <property type="entry name" value="Calcium-dependent phosphotriesterase"/>
    <property type="match status" value="1"/>
</dbReference>
<organism evidence="1 2">
    <name type="scientific">Mytilus galloprovincialis</name>
    <name type="common">Mediterranean mussel</name>
    <dbReference type="NCBI Taxonomy" id="29158"/>
    <lineage>
        <taxon>Eukaryota</taxon>
        <taxon>Metazoa</taxon>
        <taxon>Spiralia</taxon>
        <taxon>Lophotrochozoa</taxon>
        <taxon>Mollusca</taxon>
        <taxon>Bivalvia</taxon>
        <taxon>Autobranchia</taxon>
        <taxon>Pteriomorphia</taxon>
        <taxon>Mytilida</taxon>
        <taxon>Mytiloidea</taxon>
        <taxon>Mytilidae</taxon>
        <taxon>Mytilinae</taxon>
        <taxon>Mytilus</taxon>
    </lineage>
</organism>
<name>A0A8B6EQV7_MYTGA</name>
<proteinExistence type="predicted"/>
<gene>
    <name evidence="1" type="ORF">MGAL_10B089996</name>
</gene>
<comment type="caution">
    <text evidence="1">The sequence shown here is derived from an EMBL/GenBank/DDBJ whole genome shotgun (WGS) entry which is preliminary data.</text>
</comment>
<evidence type="ECO:0000313" key="2">
    <source>
        <dbReference type="Proteomes" id="UP000596742"/>
    </source>
</evidence>
<accession>A0A8B6EQV7</accession>
<sequence>MMEILKSKENEIEVVKDCGSNNHLFIALHEQVSVVQTAADKVQQMISSSQEVDISLDEYKNVKMKCFGSLLENVKPCQILYKPLKFQQAQITAEPTHLNQPWRNRFYFLLYDDIHEQFIVRCDNKLSCVKLDGTLVFSMDVSGRAGVTFDRQGDIYFGNYHTKNIQRISPDGKTVNKC</sequence>
<evidence type="ECO:0000313" key="1">
    <source>
        <dbReference type="EMBL" id="VDI38424.1"/>
    </source>
</evidence>
<keyword evidence="2" id="KW-1185">Reference proteome</keyword>